<sequence length="49" mass="5146">MATFPNVRLGTAPWAVGPVVSGMVLLFGGCLHMIVFILHPMHEGTVIAG</sequence>
<proteinExistence type="predicted"/>
<dbReference type="EMBL" id="UINC01080899">
    <property type="protein sequence ID" value="SVC24272.1"/>
    <property type="molecule type" value="Genomic_DNA"/>
</dbReference>
<evidence type="ECO:0000256" key="1">
    <source>
        <dbReference type="SAM" id="Phobius"/>
    </source>
</evidence>
<feature type="transmembrane region" description="Helical" evidence="1">
    <location>
        <begin position="12"/>
        <end position="38"/>
    </location>
</feature>
<name>A0A382KLQ8_9ZZZZ</name>
<keyword evidence="1" id="KW-0472">Membrane</keyword>
<dbReference type="AlphaFoldDB" id="A0A382KLQ8"/>
<evidence type="ECO:0000313" key="2">
    <source>
        <dbReference type="EMBL" id="SVC24272.1"/>
    </source>
</evidence>
<accession>A0A382KLQ8</accession>
<keyword evidence="1" id="KW-0812">Transmembrane</keyword>
<organism evidence="2">
    <name type="scientific">marine metagenome</name>
    <dbReference type="NCBI Taxonomy" id="408172"/>
    <lineage>
        <taxon>unclassified sequences</taxon>
        <taxon>metagenomes</taxon>
        <taxon>ecological metagenomes</taxon>
    </lineage>
</organism>
<protein>
    <submittedName>
        <fullName evidence="2">Uncharacterized protein</fullName>
    </submittedName>
</protein>
<keyword evidence="1" id="KW-1133">Transmembrane helix</keyword>
<feature type="non-terminal residue" evidence="2">
    <location>
        <position position="49"/>
    </location>
</feature>
<gene>
    <name evidence="2" type="ORF">METZ01_LOCUS277126</name>
</gene>
<reference evidence="2" key="1">
    <citation type="submission" date="2018-05" db="EMBL/GenBank/DDBJ databases">
        <authorList>
            <person name="Lanie J.A."/>
            <person name="Ng W.-L."/>
            <person name="Kazmierczak K.M."/>
            <person name="Andrzejewski T.M."/>
            <person name="Davidsen T.M."/>
            <person name="Wayne K.J."/>
            <person name="Tettelin H."/>
            <person name="Glass J.I."/>
            <person name="Rusch D."/>
            <person name="Podicherti R."/>
            <person name="Tsui H.-C.T."/>
            <person name="Winkler M.E."/>
        </authorList>
    </citation>
    <scope>NUCLEOTIDE SEQUENCE</scope>
</reference>